<evidence type="ECO:0000313" key="2">
    <source>
        <dbReference type="EMBL" id="SMH72373.1"/>
    </source>
</evidence>
<dbReference type="PROSITE" id="PS00028">
    <property type="entry name" value="ZINC_FINGER_C2H2_1"/>
    <property type="match status" value="2"/>
</dbReference>
<name>A0A2H1FHY2_9ARCH</name>
<dbReference type="EMBL" id="LT841358">
    <property type="protein sequence ID" value="SMH72373.1"/>
    <property type="molecule type" value="Genomic_DNA"/>
</dbReference>
<accession>A0A2H1FHY2</accession>
<feature type="domain" description="C2H2-type" evidence="1">
    <location>
        <begin position="36"/>
        <end position="61"/>
    </location>
</feature>
<dbReference type="InterPro" id="IPR036236">
    <property type="entry name" value="Znf_C2H2_sf"/>
</dbReference>
<dbReference type="RefSeq" id="WP_157928156.1">
    <property type="nucleotide sequence ID" value="NZ_LT841358.1"/>
</dbReference>
<gene>
    <name evidence="2" type="ORF">NCS_30213</name>
</gene>
<evidence type="ECO:0000313" key="3">
    <source>
        <dbReference type="Proteomes" id="UP000230607"/>
    </source>
</evidence>
<keyword evidence="3" id="KW-1185">Reference proteome</keyword>
<proteinExistence type="predicted"/>
<dbReference type="Gene3D" id="3.30.160.60">
    <property type="entry name" value="Classic Zinc Finger"/>
    <property type="match status" value="1"/>
</dbReference>
<organism evidence="2 3">
    <name type="scientific">Candidatus Nitrosotalea okcheonensis</name>
    <dbReference type="NCBI Taxonomy" id="1903276"/>
    <lineage>
        <taxon>Archaea</taxon>
        <taxon>Nitrososphaerota</taxon>
        <taxon>Nitrososphaeria</taxon>
        <taxon>Nitrosotaleales</taxon>
        <taxon>Nitrosotaleaceae</taxon>
        <taxon>Nitrosotalea</taxon>
    </lineage>
</organism>
<dbReference type="InterPro" id="IPR013087">
    <property type="entry name" value="Znf_C2H2_type"/>
</dbReference>
<reference evidence="3" key="1">
    <citation type="submission" date="2017-03" db="EMBL/GenBank/DDBJ databases">
        <authorList>
            <person name="Herbold C."/>
        </authorList>
    </citation>
    <scope>NUCLEOTIDE SEQUENCE [LARGE SCALE GENOMIC DNA]</scope>
</reference>
<dbReference type="Pfam" id="PF00096">
    <property type="entry name" value="zf-C2H2"/>
    <property type="match status" value="1"/>
</dbReference>
<dbReference type="AlphaFoldDB" id="A0A2H1FHY2"/>
<dbReference type="SUPFAM" id="SSF57667">
    <property type="entry name" value="beta-beta-alpha zinc fingers"/>
    <property type="match status" value="1"/>
</dbReference>
<evidence type="ECO:0000259" key="1">
    <source>
        <dbReference type="PROSITE" id="PS50157"/>
    </source>
</evidence>
<dbReference type="SMART" id="SM00355">
    <property type="entry name" value="ZnF_C2H2"/>
    <property type="match status" value="2"/>
</dbReference>
<dbReference type="Proteomes" id="UP000230607">
    <property type="component" value="Chromosome 1"/>
</dbReference>
<dbReference type="PROSITE" id="PS50157">
    <property type="entry name" value="ZINC_FINGER_C2H2_2"/>
    <property type="match status" value="2"/>
</dbReference>
<protein>
    <submittedName>
        <fullName evidence="2">Putative C2H2 Zn-finger protein</fullName>
    </submittedName>
</protein>
<sequence>MFGKKSYGCGACGMQFKDREDLLNHAQEIHDKKTTYLCITCDESFENESSFRMHMIRNHKI</sequence>
<feature type="domain" description="C2H2-type" evidence="1">
    <location>
        <begin position="7"/>
        <end position="35"/>
    </location>
</feature>